<dbReference type="AlphaFoldDB" id="A0A6V7V5H8"/>
<protein>
    <submittedName>
        <fullName evidence="1">Uncharacterized protein</fullName>
    </submittedName>
</protein>
<dbReference type="EMBL" id="CAJEWN010000164">
    <property type="protein sequence ID" value="CAD2170210.1"/>
    <property type="molecule type" value="Genomic_DNA"/>
</dbReference>
<organism evidence="1 2">
    <name type="scientific">Meloidogyne enterolobii</name>
    <name type="common">Root-knot nematode worm</name>
    <name type="synonym">Meloidogyne mayaguensis</name>
    <dbReference type="NCBI Taxonomy" id="390850"/>
    <lineage>
        <taxon>Eukaryota</taxon>
        <taxon>Metazoa</taxon>
        <taxon>Ecdysozoa</taxon>
        <taxon>Nematoda</taxon>
        <taxon>Chromadorea</taxon>
        <taxon>Rhabditida</taxon>
        <taxon>Tylenchina</taxon>
        <taxon>Tylenchomorpha</taxon>
        <taxon>Tylenchoidea</taxon>
        <taxon>Meloidogynidae</taxon>
        <taxon>Meloidogyninae</taxon>
        <taxon>Meloidogyne</taxon>
    </lineage>
</organism>
<accession>A0A6V7V5H8</accession>
<gene>
    <name evidence="1" type="ORF">MENT_LOCUS21597</name>
</gene>
<comment type="caution">
    <text evidence="1">The sequence shown here is derived from an EMBL/GenBank/DDBJ whole genome shotgun (WGS) entry which is preliminary data.</text>
</comment>
<name>A0A6V7V5H8_MELEN</name>
<evidence type="ECO:0000313" key="1">
    <source>
        <dbReference type="EMBL" id="CAD2170210.1"/>
    </source>
</evidence>
<proteinExistence type="predicted"/>
<reference evidence="1 2" key="1">
    <citation type="submission" date="2020-08" db="EMBL/GenBank/DDBJ databases">
        <authorList>
            <person name="Koutsovoulos G."/>
            <person name="Danchin GJ E."/>
        </authorList>
    </citation>
    <scope>NUCLEOTIDE SEQUENCE [LARGE SCALE GENOMIC DNA]</scope>
</reference>
<sequence>MIRSRSMLPFLEALQILLLESFLVKHLEIFWLLHSFRLRRSDMRSNWLFNMHQMDFRRFWHISPKTTLDLRDDNKRKGQMLSFL</sequence>
<dbReference type="Proteomes" id="UP000580250">
    <property type="component" value="Unassembled WGS sequence"/>
</dbReference>
<evidence type="ECO:0000313" key="2">
    <source>
        <dbReference type="Proteomes" id="UP000580250"/>
    </source>
</evidence>